<gene>
    <name evidence="1" type="ORF">BDN72DRAFT_755585</name>
</gene>
<protein>
    <submittedName>
        <fullName evidence="1">Uncharacterized protein</fullName>
    </submittedName>
</protein>
<sequence length="1214" mass="135875">MATSASTSAPRRTTRSRQAVASPPPKRTTVGASRPPPRFPTPSRQNLGHAPFGARTASVASAMDIDEANSAFTERTVARLSGSTVFAKSEELTVTFYAHLPMEVKQVLKSADFYGDSYTGEIDTLTGFALVASSRTCFVWQHAQAVKGTPTCYIFSCPQEPNAPQASPFHAFVPFGTEREPGLILVSVHGEVRFWDSIGIGLAGGANYSTSELDLGEGEQVTKFIRSDVKTYLVATSVGTHFRLTLTSTGGKYHLEVHRFAGAARGMSITRLLPNFLTSSRSPLINSEPGNTNALAFGSQTHPGSWELWSLVDARVQKWNVSSEGWEEILLDEYLDSIVLSALRSSYGDTLESDDSSLDLEFLDLAVDRFDRLILLISYVDEKASRHLGVDLSGVHRTHALVRLGYTDGGFSVENIKSIPHQRVRWGFTLPVHPRIYLIKGGELTAIQFGEVVILCSQDSGFQDRLQLASTTDRTLGLGVSSTDNSILILSASVMVRATLNLDKISTFDPETGYADLVKSTLTQAILYGSLPENPLSFSFSPEIEEESLMQGAEKISHAVLESDPELIRKDHDLTAQLNSRKERLSWLIRFINDNGVLVKMSQRSRQSLAIDAEKLYACDQLWKEHNNYLVTSPIYSVLQDSIDSFMSLIHDVEHEDIARAFFRAKVSDVGKLLRKVVEIAEHMAEQSGRKLETLLPESNRIVLTILGSALEYRRHNWGVYGLEAPMIKPWTSQPGVIEVVLELFESTTRAVDSNENGHSQERRQNAPGSQLPDLASILFACIQERLDWLRSPLAAEESGVDRDREGFEQKFALLRPEVLETLRRTGHGDAAFALAEQYRDFSSLAALCHKDVVYPPERNPNAAKIQNYLDRFKDEFATELFRWYIQHGELRILFAQGGRHYEQYLDEFFTRNPHHNISWLHDLGKARFNSAAASLLHESKHAKDLEAKHLMLSIGKLSHLAQLHETRASPDENVLDAFHDGLDFVSVQEAVYEEFLSVTQSLRGKQSLETQIDAVVRSRASTLSDRKALLQIFKNLVRSVLQKKALCVEDMVDVLTLKDNATTTEDYATALHLLARTTVCPNIPDSRKVSAFRSVWRRIYLHDDWEMIRKTANVTDVELNQRFQSTALFATLCSVLMREDQPEGYETTPDVALIVPSPTEITSRWPGTAPEHVDALIEDYNMECDRLGDLDLNDVYHRIRELAAQQIIWQESM</sequence>
<dbReference type="Proteomes" id="UP000308600">
    <property type="component" value="Unassembled WGS sequence"/>
</dbReference>
<evidence type="ECO:0000313" key="1">
    <source>
        <dbReference type="EMBL" id="TFK76396.1"/>
    </source>
</evidence>
<evidence type="ECO:0000313" key="2">
    <source>
        <dbReference type="Proteomes" id="UP000308600"/>
    </source>
</evidence>
<proteinExistence type="predicted"/>
<keyword evidence="2" id="KW-1185">Reference proteome</keyword>
<organism evidence="1 2">
    <name type="scientific">Pluteus cervinus</name>
    <dbReference type="NCBI Taxonomy" id="181527"/>
    <lineage>
        <taxon>Eukaryota</taxon>
        <taxon>Fungi</taxon>
        <taxon>Dikarya</taxon>
        <taxon>Basidiomycota</taxon>
        <taxon>Agaricomycotina</taxon>
        <taxon>Agaricomycetes</taxon>
        <taxon>Agaricomycetidae</taxon>
        <taxon>Agaricales</taxon>
        <taxon>Pluteineae</taxon>
        <taxon>Pluteaceae</taxon>
        <taxon>Pluteus</taxon>
    </lineage>
</organism>
<dbReference type="EMBL" id="ML208260">
    <property type="protein sequence ID" value="TFK76396.1"/>
    <property type="molecule type" value="Genomic_DNA"/>
</dbReference>
<reference evidence="1 2" key="1">
    <citation type="journal article" date="2019" name="Nat. Ecol. Evol.">
        <title>Megaphylogeny resolves global patterns of mushroom evolution.</title>
        <authorList>
            <person name="Varga T."/>
            <person name="Krizsan K."/>
            <person name="Foldi C."/>
            <person name="Dima B."/>
            <person name="Sanchez-Garcia M."/>
            <person name="Sanchez-Ramirez S."/>
            <person name="Szollosi G.J."/>
            <person name="Szarkandi J.G."/>
            <person name="Papp V."/>
            <person name="Albert L."/>
            <person name="Andreopoulos W."/>
            <person name="Angelini C."/>
            <person name="Antonin V."/>
            <person name="Barry K.W."/>
            <person name="Bougher N.L."/>
            <person name="Buchanan P."/>
            <person name="Buyck B."/>
            <person name="Bense V."/>
            <person name="Catcheside P."/>
            <person name="Chovatia M."/>
            <person name="Cooper J."/>
            <person name="Damon W."/>
            <person name="Desjardin D."/>
            <person name="Finy P."/>
            <person name="Geml J."/>
            <person name="Haridas S."/>
            <person name="Hughes K."/>
            <person name="Justo A."/>
            <person name="Karasinski D."/>
            <person name="Kautmanova I."/>
            <person name="Kiss B."/>
            <person name="Kocsube S."/>
            <person name="Kotiranta H."/>
            <person name="LaButti K.M."/>
            <person name="Lechner B.E."/>
            <person name="Liimatainen K."/>
            <person name="Lipzen A."/>
            <person name="Lukacs Z."/>
            <person name="Mihaltcheva S."/>
            <person name="Morgado L.N."/>
            <person name="Niskanen T."/>
            <person name="Noordeloos M.E."/>
            <person name="Ohm R.A."/>
            <person name="Ortiz-Santana B."/>
            <person name="Ovrebo C."/>
            <person name="Racz N."/>
            <person name="Riley R."/>
            <person name="Savchenko A."/>
            <person name="Shiryaev A."/>
            <person name="Soop K."/>
            <person name="Spirin V."/>
            <person name="Szebenyi C."/>
            <person name="Tomsovsky M."/>
            <person name="Tulloss R.E."/>
            <person name="Uehling J."/>
            <person name="Grigoriev I.V."/>
            <person name="Vagvolgyi C."/>
            <person name="Papp T."/>
            <person name="Martin F.M."/>
            <person name="Miettinen O."/>
            <person name="Hibbett D.S."/>
            <person name="Nagy L.G."/>
        </authorList>
    </citation>
    <scope>NUCLEOTIDE SEQUENCE [LARGE SCALE GENOMIC DNA]</scope>
    <source>
        <strain evidence="1 2">NL-1719</strain>
    </source>
</reference>
<name>A0ACD3BFF7_9AGAR</name>
<accession>A0ACD3BFF7</accession>